<evidence type="ECO:0000256" key="1">
    <source>
        <dbReference type="SAM" id="SignalP"/>
    </source>
</evidence>
<reference evidence="2" key="1">
    <citation type="journal article" date="2020" name="Stud. Mycol.">
        <title>101 Dothideomycetes genomes: a test case for predicting lifestyles and emergence of pathogens.</title>
        <authorList>
            <person name="Haridas S."/>
            <person name="Albert R."/>
            <person name="Binder M."/>
            <person name="Bloem J."/>
            <person name="Labutti K."/>
            <person name="Salamov A."/>
            <person name="Andreopoulos B."/>
            <person name="Baker S."/>
            <person name="Barry K."/>
            <person name="Bills G."/>
            <person name="Bluhm B."/>
            <person name="Cannon C."/>
            <person name="Castanera R."/>
            <person name="Culley D."/>
            <person name="Daum C."/>
            <person name="Ezra D."/>
            <person name="Gonzalez J."/>
            <person name="Henrissat B."/>
            <person name="Kuo A."/>
            <person name="Liang C."/>
            <person name="Lipzen A."/>
            <person name="Lutzoni F."/>
            <person name="Magnuson J."/>
            <person name="Mondo S."/>
            <person name="Nolan M."/>
            <person name="Ohm R."/>
            <person name="Pangilinan J."/>
            <person name="Park H.-J."/>
            <person name="Ramirez L."/>
            <person name="Alfaro M."/>
            <person name="Sun H."/>
            <person name="Tritt A."/>
            <person name="Yoshinaga Y."/>
            <person name="Zwiers L.-H."/>
            <person name="Turgeon B."/>
            <person name="Goodwin S."/>
            <person name="Spatafora J."/>
            <person name="Crous P."/>
            <person name="Grigoriev I."/>
        </authorList>
    </citation>
    <scope>NUCLEOTIDE SEQUENCE</scope>
    <source>
        <strain evidence="2">CBS 627.86</strain>
    </source>
</reference>
<evidence type="ECO:0000313" key="2">
    <source>
        <dbReference type="EMBL" id="KAF2112881.1"/>
    </source>
</evidence>
<name>A0A6A5Z3J9_9PLEO</name>
<evidence type="ECO:0000313" key="3">
    <source>
        <dbReference type="Proteomes" id="UP000799770"/>
    </source>
</evidence>
<feature type="signal peptide" evidence="1">
    <location>
        <begin position="1"/>
        <end position="17"/>
    </location>
</feature>
<evidence type="ECO:0008006" key="4">
    <source>
        <dbReference type="Google" id="ProtNLM"/>
    </source>
</evidence>
<feature type="chain" id="PRO_5025629328" description="Ecp2 effector protein domain-containing protein" evidence="1">
    <location>
        <begin position="18"/>
        <end position="175"/>
    </location>
</feature>
<gene>
    <name evidence="2" type="ORF">BDV96DRAFT_648515</name>
</gene>
<accession>A0A6A5Z3J9</accession>
<keyword evidence="1" id="KW-0732">Signal</keyword>
<proteinExistence type="predicted"/>
<keyword evidence="3" id="KW-1185">Reference proteome</keyword>
<protein>
    <recommendedName>
        <fullName evidence="4">Ecp2 effector protein domain-containing protein</fullName>
    </recommendedName>
</protein>
<dbReference type="AlphaFoldDB" id="A0A6A5Z3J9"/>
<sequence>MLIKILSPFLVLPLSFALPTSNSPSDCPANLPHSINIANESRYFDFAKTACEILFSPGYLNRGSRATTAHIWTEYNNNKDFFQAHRFAISGNVKAMDRQKCEYAFTSVEAQNANNDNKCQFAGAVALKGWKFEKDGRVYEMKVGDTAQVAAEGPPPEGVDVAQYQWDMSKSWNMS</sequence>
<organism evidence="2 3">
    <name type="scientific">Lophiotrema nucula</name>
    <dbReference type="NCBI Taxonomy" id="690887"/>
    <lineage>
        <taxon>Eukaryota</taxon>
        <taxon>Fungi</taxon>
        <taxon>Dikarya</taxon>
        <taxon>Ascomycota</taxon>
        <taxon>Pezizomycotina</taxon>
        <taxon>Dothideomycetes</taxon>
        <taxon>Pleosporomycetidae</taxon>
        <taxon>Pleosporales</taxon>
        <taxon>Lophiotremataceae</taxon>
        <taxon>Lophiotrema</taxon>
    </lineage>
</organism>
<dbReference type="Proteomes" id="UP000799770">
    <property type="component" value="Unassembled WGS sequence"/>
</dbReference>
<dbReference type="EMBL" id="ML977329">
    <property type="protein sequence ID" value="KAF2112881.1"/>
    <property type="molecule type" value="Genomic_DNA"/>
</dbReference>